<dbReference type="InterPro" id="IPR036259">
    <property type="entry name" value="MFS_trans_sf"/>
</dbReference>
<keyword evidence="3" id="KW-1185">Reference proteome</keyword>
<proteinExistence type="predicted"/>
<keyword evidence="1" id="KW-1133">Transmembrane helix</keyword>
<protein>
    <recommendedName>
        <fullName evidence="4">MFS transporter</fullName>
    </recommendedName>
</protein>
<keyword evidence="1" id="KW-0472">Membrane</keyword>
<dbReference type="Proteomes" id="UP000218934">
    <property type="component" value="Unassembled WGS sequence"/>
</dbReference>
<accession>A0A2A4FQ30</accession>
<dbReference type="RefSeq" id="WP_420820240.1">
    <property type="nucleotide sequence ID" value="NZ_NWUF01000026.1"/>
</dbReference>
<feature type="transmembrane region" description="Helical" evidence="1">
    <location>
        <begin position="92"/>
        <end position="116"/>
    </location>
</feature>
<reference evidence="2 3" key="1">
    <citation type="submission" date="2017-09" db="EMBL/GenBank/DDBJ databases">
        <title>The Catabolism of 3,6-Dichlorosalicylic acid is Initiated by the Cytochrome P450 Monooxygenase DsmABC in Rhizorhabdus dicambivorans Ndbn-20.</title>
        <authorList>
            <person name="Na L."/>
        </authorList>
    </citation>
    <scope>NUCLEOTIDE SEQUENCE [LARGE SCALE GENOMIC DNA]</scope>
    <source>
        <strain evidence="2 3">Ndbn-20m</strain>
    </source>
</reference>
<evidence type="ECO:0000313" key="2">
    <source>
        <dbReference type="EMBL" id="PCE40523.1"/>
    </source>
</evidence>
<dbReference type="AlphaFoldDB" id="A0A2A4FQ30"/>
<dbReference type="SUPFAM" id="SSF103473">
    <property type="entry name" value="MFS general substrate transporter"/>
    <property type="match status" value="1"/>
</dbReference>
<sequence length="160" mass="16788">WGFLFKPTGPILNRCLARFYPGVDTAGIRYYIVLLAASVPLAGLTFSVHSPLVFLGLLGILQIVALPFMLVMSASVISILPNALRGQLTATFGFVMSVVGTAASPVLVGALTDYVFGDDQKIGLSLAIITSIGCAGSLIAFWCSLRPLVELTIRKDGGAA</sequence>
<keyword evidence="1" id="KW-0812">Transmembrane</keyword>
<dbReference type="EMBL" id="NWUF01000026">
    <property type="protein sequence ID" value="PCE40523.1"/>
    <property type="molecule type" value="Genomic_DNA"/>
</dbReference>
<feature type="non-terminal residue" evidence="2">
    <location>
        <position position="1"/>
    </location>
</feature>
<gene>
    <name evidence="2" type="ORF">COO09_19545</name>
</gene>
<evidence type="ECO:0000313" key="3">
    <source>
        <dbReference type="Proteomes" id="UP000218934"/>
    </source>
</evidence>
<name>A0A2A4FQ30_9SPHN</name>
<organism evidence="2 3">
    <name type="scientific">Rhizorhabdus dicambivorans</name>
    <dbReference type="NCBI Taxonomy" id="1850238"/>
    <lineage>
        <taxon>Bacteria</taxon>
        <taxon>Pseudomonadati</taxon>
        <taxon>Pseudomonadota</taxon>
        <taxon>Alphaproteobacteria</taxon>
        <taxon>Sphingomonadales</taxon>
        <taxon>Sphingomonadaceae</taxon>
        <taxon>Rhizorhabdus</taxon>
    </lineage>
</organism>
<comment type="caution">
    <text evidence="2">The sequence shown here is derived from an EMBL/GenBank/DDBJ whole genome shotgun (WGS) entry which is preliminary data.</text>
</comment>
<evidence type="ECO:0008006" key="4">
    <source>
        <dbReference type="Google" id="ProtNLM"/>
    </source>
</evidence>
<evidence type="ECO:0000256" key="1">
    <source>
        <dbReference type="SAM" id="Phobius"/>
    </source>
</evidence>
<feature type="transmembrane region" description="Helical" evidence="1">
    <location>
        <begin position="52"/>
        <end position="80"/>
    </location>
</feature>
<feature type="transmembrane region" description="Helical" evidence="1">
    <location>
        <begin position="28"/>
        <end position="46"/>
    </location>
</feature>
<feature type="transmembrane region" description="Helical" evidence="1">
    <location>
        <begin position="122"/>
        <end position="145"/>
    </location>
</feature>